<dbReference type="GO" id="GO:0016779">
    <property type="term" value="F:nucleotidyltransferase activity"/>
    <property type="evidence" value="ECO:0007669"/>
    <property type="project" value="UniProtKB-ARBA"/>
</dbReference>
<gene>
    <name evidence="2" type="ORF">KILIM_046_00130</name>
</gene>
<evidence type="ECO:0000313" key="2">
    <source>
        <dbReference type="EMBL" id="GAB96729.1"/>
    </source>
</evidence>
<evidence type="ECO:0000259" key="1">
    <source>
        <dbReference type="Pfam" id="PF12804"/>
    </source>
</evidence>
<organism evidence="2 3">
    <name type="scientific">Kineosphaera limosa NBRC 100340</name>
    <dbReference type="NCBI Taxonomy" id="1184609"/>
    <lineage>
        <taxon>Bacteria</taxon>
        <taxon>Bacillati</taxon>
        <taxon>Actinomycetota</taxon>
        <taxon>Actinomycetes</taxon>
        <taxon>Micrococcales</taxon>
        <taxon>Dermatophilaceae</taxon>
        <taxon>Kineosphaera</taxon>
    </lineage>
</organism>
<dbReference type="SUPFAM" id="SSF53448">
    <property type="entry name" value="Nucleotide-diphospho-sugar transferases"/>
    <property type="match status" value="1"/>
</dbReference>
<accession>K6XD37</accession>
<comment type="caution">
    <text evidence="2">The sequence shown here is derived from an EMBL/GenBank/DDBJ whole genome shotgun (WGS) entry which is preliminary data.</text>
</comment>
<dbReference type="STRING" id="1184609.KILIM_046_00130"/>
<proteinExistence type="predicted"/>
<dbReference type="PANTHER" id="PTHR43777:SF1">
    <property type="entry name" value="MOLYBDENUM COFACTOR CYTIDYLYLTRANSFERASE"/>
    <property type="match status" value="1"/>
</dbReference>
<dbReference type="InterPro" id="IPR025877">
    <property type="entry name" value="MobA-like_NTP_Trfase"/>
</dbReference>
<dbReference type="InterPro" id="IPR029044">
    <property type="entry name" value="Nucleotide-diphossugar_trans"/>
</dbReference>
<name>K6XD37_9MICO</name>
<dbReference type="Proteomes" id="UP000008366">
    <property type="component" value="Unassembled WGS sequence"/>
</dbReference>
<dbReference type="Pfam" id="PF12804">
    <property type="entry name" value="NTP_transf_3"/>
    <property type="match status" value="1"/>
</dbReference>
<keyword evidence="3" id="KW-1185">Reference proteome</keyword>
<sequence>MRPAQDEDASGPNVAGLLLAAGAGRRMGSPKGLLRSADGTPWVARAAAALRDGGCGTVTVVVGAAAEQVTALVPEWAQVVEAADWQDGMSASLRTGLWALTAANSHSAADIGCECVPACASGPTGDSDLGSKADLRRAGGPGGGAVAALVMLVDTPGVGAAVVDRLVRHVGDTGANTLARAAYDGRPGHPVLLGRRHWAGVIEHARGDEGARGYLRGRSVTVVECADIGDGTDIDTL</sequence>
<reference evidence="2 3" key="1">
    <citation type="submission" date="2012-08" db="EMBL/GenBank/DDBJ databases">
        <title>Whole genome shotgun sequence of Kineosphaera limosa NBRC 100340.</title>
        <authorList>
            <person name="Yoshida I."/>
            <person name="Isaki S."/>
            <person name="Hosoyama A."/>
            <person name="Tsuchikane K."/>
            <person name="Katsumata H."/>
            <person name="Ando Y."/>
            <person name="Ohji S."/>
            <person name="Hamada M."/>
            <person name="Tamura T."/>
            <person name="Yamazoe A."/>
            <person name="Yamazaki S."/>
            <person name="Fujita N."/>
        </authorList>
    </citation>
    <scope>NUCLEOTIDE SEQUENCE [LARGE SCALE GENOMIC DNA]</scope>
    <source>
        <strain evidence="2 3">NBRC 100340</strain>
    </source>
</reference>
<dbReference type="EMBL" id="BAHD01000046">
    <property type="protein sequence ID" value="GAB96729.1"/>
    <property type="molecule type" value="Genomic_DNA"/>
</dbReference>
<dbReference type="eggNOG" id="COG2068">
    <property type="taxonomic scope" value="Bacteria"/>
</dbReference>
<dbReference type="AlphaFoldDB" id="K6XD37"/>
<evidence type="ECO:0000313" key="3">
    <source>
        <dbReference type="Proteomes" id="UP000008366"/>
    </source>
</evidence>
<dbReference type="OrthoDB" id="4427994at2"/>
<dbReference type="PANTHER" id="PTHR43777">
    <property type="entry name" value="MOLYBDENUM COFACTOR CYTIDYLYLTRANSFERASE"/>
    <property type="match status" value="1"/>
</dbReference>
<feature type="domain" description="MobA-like NTP transferase" evidence="1">
    <location>
        <begin position="16"/>
        <end position="216"/>
    </location>
</feature>
<protein>
    <recommendedName>
        <fullName evidence="1">MobA-like NTP transferase domain-containing protein</fullName>
    </recommendedName>
</protein>
<dbReference type="Gene3D" id="3.90.550.10">
    <property type="entry name" value="Spore Coat Polysaccharide Biosynthesis Protein SpsA, Chain A"/>
    <property type="match status" value="1"/>
</dbReference>
<dbReference type="RefSeq" id="WP_006593261.1">
    <property type="nucleotide sequence ID" value="NZ_BAHD01000046.1"/>
</dbReference>